<dbReference type="STRING" id="1393122.SAMN05660895_0928"/>
<dbReference type="Proteomes" id="UP000199537">
    <property type="component" value="Unassembled WGS sequence"/>
</dbReference>
<name>A0A1I7N8C2_9BACT</name>
<keyword evidence="2" id="KW-1185">Reference proteome</keyword>
<evidence type="ECO:0000313" key="1">
    <source>
        <dbReference type="EMBL" id="SFV30917.1"/>
    </source>
</evidence>
<evidence type="ECO:0000313" key="2">
    <source>
        <dbReference type="Proteomes" id="UP000199537"/>
    </source>
</evidence>
<protein>
    <submittedName>
        <fullName evidence="1">Uncharacterized protein</fullName>
    </submittedName>
</protein>
<sequence>MVLLFSNIQADKIKALYRISRELVCFFTKLQQEKSYTGKPKFVYLLSINVPANG</sequence>
<organism evidence="1 2">
    <name type="scientific">Thermoflavifilum thermophilum</name>
    <dbReference type="NCBI Taxonomy" id="1393122"/>
    <lineage>
        <taxon>Bacteria</taxon>
        <taxon>Pseudomonadati</taxon>
        <taxon>Bacteroidota</taxon>
        <taxon>Chitinophagia</taxon>
        <taxon>Chitinophagales</taxon>
        <taxon>Chitinophagaceae</taxon>
        <taxon>Thermoflavifilum</taxon>
    </lineage>
</organism>
<accession>A0A1I7N8C2</accession>
<dbReference type="EMBL" id="FPCJ01000001">
    <property type="protein sequence ID" value="SFV30917.1"/>
    <property type="molecule type" value="Genomic_DNA"/>
</dbReference>
<reference evidence="2" key="1">
    <citation type="submission" date="2016-10" db="EMBL/GenBank/DDBJ databases">
        <authorList>
            <person name="Varghese N."/>
            <person name="Submissions S."/>
        </authorList>
    </citation>
    <scope>NUCLEOTIDE SEQUENCE [LARGE SCALE GENOMIC DNA]</scope>
    <source>
        <strain evidence="2">DSM 14807</strain>
    </source>
</reference>
<proteinExistence type="predicted"/>
<gene>
    <name evidence="1" type="ORF">SAMN05660895_0928</name>
</gene>
<dbReference type="AlphaFoldDB" id="A0A1I7N8C2"/>